<dbReference type="InterPro" id="IPR055060">
    <property type="entry name" value="ACOX_C_alpha1"/>
</dbReference>
<comment type="catalytic activity">
    <reaction evidence="15">
        <text>hexanoyl-CoA + O2 = (2E)-hexenoyl-CoA + H2O2</text>
        <dbReference type="Rhea" id="RHEA:40311"/>
        <dbReference type="ChEBI" id="CHEBI:15379"/>
        <dbReference type="ChEBI" id="CHEBI:16240"/>
        <dbReference type="ChEBI" id="CHEBI:62077"/>
        <dbReference type="ChEBI" id="CHEBI:62620"/>
    </reaction>
    <physiologicalReaction direction="left-to-right" evidence="15">
        <dbReference type="Rhea" id="RHEA:40312"/>
    </physiologicalReaction>
</comment>
<feature type="binding site" evidence="27">
    <location>
        <position position="135"/>
    </location>
    <ligand>
        <name>FAD</name>
        <dbReference type="ChEBI" id="CHEBI:57692"/>
    </ligand>
</feature>
<dbReference type="SUPFAM" id="SSF56645">
    <property type="entry name" value="Acyl-CoA dehydrogenase NM domain-like"/>
    <property type="match status" value="1"/>
</dbReference>
<dbReference type="InterPro" id="IPR037069">
    <property type="entry name" value="AcylCoA_DH/ox_N_sf"/>
</dbReference>
<dbReference type="Proteomes" id="UP000694580">
    <property type="component" value="Chromosome 3"/>
</dbReference>
<comment type="catalytic activity">
    <reaction evidence="17">
        <text>hexadecanedioyl-CoA + O2 = (2E)-hexadecenedioyl-CoA + H2O2</text>
        <dbReference type="Rhea" id="RHEA:40275"/>
        <dbReference type="ChEBI" id="CHEBI:15379"/>
        <dbReference type="ChEBI" id="CHEBI:16240"/>
        <dbReference type="ChEBI" id="CHEBI:77075"/>
        <dbReference type="ChEBI" id="CHEBI:77085"/>
    </reaction>
    <physiologicalReaction direction="left-to-right" evidence="17">
        <dbReference type="Rhea" id="RHEA:40276"/>
    </physiologicalReaction>
</comment>
<keyword evidence="7 25" id="KW-0274">FAD</keyword>
<dbReference type="PANTHER" id="PTHR10909:SF250">
    <property type="entry name" value="PEROXISOMAL ACYL-COENZYME A OXIDASE 1"/>
    <property type="match status" value="1"/>
</dbReference>
<dbReference type="Gene3D" id="2.40.110.10">
    <property type="entry name" value="Butyryl-CoA Dehydrogenase, subunit A, domain 2"/>
    <property type="match status" value="1"/>
</dbReference>
<keyword evidence="10" id="KW-0443">Lipid metabolism</keyword>
<dbReference type="GO" id="GO:0055088">
    <property type="term" value="P:lipid homeostasis"/>
    <property type="evidence" value="ECO:0007669"/>
    <property type="project" value="TreeGrafter"/>
</dbReference>
<accession>A0AAY4A6Y0</accession>
<evidence type="ECO:0000256" key="22">
    <source>
        <dbReference type="ARBA" id="ARBA00048405"/>
    </source>
</evidence>
<evidence type="ECO:0000256" key="7">
    <source>
        <dbReference type="ARBA" id="ARBA00022827"/>
    </source>
</evidence>
<comment type="similarity">
    <text evidence="4 25">Belongs to the acyl-CoA oxidase family.</text>
</comment>
<evidence type="ECO:0000256" key="25">
    <source>
        <dbReference type="PIRNR" id="PIRNR000168"/>
    </source>
</evidence>
<comment type="catalytic activity">
    <reaction evidence="22">
        <text>tetracosanoyl-CoA + O2 = (2E)-tetracosenoyl-CoA + H2O2</text>
        <dbReference type="Rhea" id="RHEA:40319"/>
        <dbReference type="ChEBI" id="CHEBI:15379"/>
        <dbReference type="ChEBI" id="CHEBI:16240"/>
        <dbReference type="ChEBI" id="CHEBI:65052"/>
        <dbReference type="ChEBI" id="CHEBI:74693"/>
    </reaction>
    <physiologicalReaction direction="left-to-right" evidence="22">
        <dbReference type="Rhea" id="RHEA:40320"/>
    </physiologicalReaction>
</comment>
<evidence type="ECO:0000256" key="9">
    <source>
        <dbReference type="ARBA" id="ARBA00023002"/>
    </source>
</evidence>
<dbReference type="Ensembl" id="ENSDCDT00010004904.1">
    <property type="protein sequence ID" value="ENSDCDP00010004742.1"/>
    <property type="gene ID" value="ENSDCDG00010002091.1"/>
</dbReference>
<evidence type="ECO:0000259" key="28">
    <source>
        <dbReference type="Pfam" id="PF01756"/>
    </source>
</evidence>
<sequence length="655" mass="73509">MNPDIRRERENATFSTELLTNILDGDQEKTRRRREIVSLVCSDPDFEHEDLNFLSRSERYEAAVKKSAQMILKMREYGVSDPEEIYCYKRGPSSPLDLHLGMFLPTLLNQATPEQQERFLMPAWNLEIIGTYAQTEIGHGTHLRGLETTATYDPATQEFVLNSPTVTSIKWWPGGLGKTANHAVVLAQLHTQGKCRGLHAFIVPIRSTSSHKPLPGVEVGDIGPKFGFDEVDNGYLKFANVRVPRGNMLMKYAQVEPDGTYQKAPSDKLTYGTMVFIRSMIVGDSARALSKASTIAIRYSAVRHQSELRPGEAEPQILDYQTQQQKLFPLLATAYAFQFVGQYMTQTYHRITGDINQGDYTELPELHALAAGLKAFTTWAANAGIEECRMACGGHGYSRCSSLPDIYVNFTPSCTYEGENTVMMLQTARYLVKSYRQARDGQQLRGVVSYLNEADRRLRTQPVSAAPQLDADDLPGLVEAYKLRAASLVALAAKNLQAQLQKGKRQEDAWNSTAVDLVRASDAHCHYVVVKLFSSKLEEVQDSEVHSVLATLALLYALHGISQRSGDFLQAGLLSVSQLPRVSQKLKELLARVRPNAVALVDAFDYRDEMLNSVLGRYDGNVYENMFEWARKSPLNRTEVHESYYKYLKPLQAKL</sequence>
<comment type="subcellular location">
    <subcellularLocation>
        <location evidence="2">Peroxisome</location>
    </subcellularLocation>
</comment>
<evidence type="ECO:0000256" key="12">
    <source>
        <dbReference type="ARBA" id="ARBA00036151"/>
    </source>
</evidence>
<comment type="catalytic activity">
    <reaction evidence="20">
        <text>hexadecanoyl-CoA + O2 = (2E)-hexadecenoyl-CoA + H2O2</text>
        <dbReference type="Rhea" id="RHEA:40167"/>
        <dbReference type="ChEBI" id="CHEBI:15379"/>
        <dbReference type="ChEBI" id="CHEBI:16240"/>
        <dbReference type="ChEBI" id="CHEBI:57379"/>
        <dbReference type="ChEBI" id="CHEBI:61526"/>
    </reaction>
    <physiologicalReaction direction="left-to-right" evidence="20">
        <dbReference type="Rhea" id="RHEA:40168"/>
    </physiologicalReaction>
</comment>
<dbReference type="InterPro" id="IPR009100">
    <property type="entry name" value="AcylCoA_DH/oxidase_NM_dom_sf"/>
</dbReference>
<dbReference type="InterPro" id="IPR034171">
    <property type="entry name" value="ACO"/>
</dbReference>
<dbReference type="InterPro" id="IPR002655">
    <property type="entry name" value="Acyl-CoA_oxidase_C"/>
</dbReference>
<evidence type="ECO:0000256" key="6">
    <source>
        <dbReference type="ARBA" id="ARBA00022630"/>
    </source>
</evidence>
<protein>
    <recommendedName>
        <fullName evidence="25">Acyl-coenzyme A oxidase</fullName>
    </recommendedName>
</protein>
<dbReference type="Pfam" id="PF01756">
    <property type="entry name" value="ACOX"/>
    <property type="match status" value="1"/>
</dbReference>
<dbReference type="FunFam" id="1.10.540.10:FF:000006">
    <property type="entry name" value="Acyl-coenzyme A oxidase"/>
    <property type="match status" value="1"/>
</dbReference>
<evidence type="ECO:0000256" key="24">
    <source>
        <dbReference type="ARBA" id="ARBA00048946"/>
    </source>
</evidence>
<evidence type="ECO:0000256" key="11">
    <source>
        <dbReference type="ARBA" id="ARBA00023140"/>
    </source>
</evidence>
<evidence type="ECO:0000256" key="26">
    <source>
        <dbReference type="PIRSR" id="PIRSR000168-1"/>
    </source>
</evidence>
<evidence type="ECO:0000256" key="19">
    <source>
        <dbReference type="ARBA" id="ARBA00036791"/>
    </source>
</evidence>
<name>A0AAY4A6Y0_9TELE</name>
<feature type="domain" description="Acyl-CoA oxidase/dehydrogenase middle" evidence="29">
    <location>
        <begin position="132"/>
        <end position="241"/>
    </location>
</feature>
<reference evidence="32" key="3">
    <citation type="submission" date="2025-09" db="UniProtKB">
        <authorList>
            <consortium name="Ensembl"/>
        </authorList>
    </citation>
    <scope>IDENTIFICATION</scope>
</reference>
<evidence type="ECO:0000256" key="18">
    <source>
        <dbReference type="ARBA" id="ARBA00036750"/>
    </source>
</evidence>
<dbReference type="FunFam" id="1.20.140.10:FF:000007">
    <property type="entry name" value="Acyl-coenzyme A oxidase"/>
    <property type="match status" value="1"/>
</dbReference>
<dbReference type="InterPro" id="IPR006091">
    <property type="entry name" value="Acyl-CoA_Oxase/DH_mid-dom"/>
</dbReference>
<evidence type="ECO:0000259" key="31">
    <source>
        <dbReference type="Pfam" id="PF22924"/>
    </source>
</evidence>
<keyword evidence="5" id="KW-0597">Phosphoprotein</keyword>
<dbReference type="GeneTree" id="ENSGT00940000157287"/>
<dbReference type="GO" id="GO:0005777">
    <property type="term" value="C:peroxisome"/>
    <property type="evidence" value="ECO:0007669"/>
    <property type="project" value="UniProtKB-SubCell"/>
</dbReference>
<comment type="pathway">
    <text evidence="3">Lipid metabolism; peroxisomal fatty acid beta-oxidation.</text>
</comment>
<dbReference type="GO" id="GO:0033540">
    <property type="term" value="P:fatty acid beta-oxidation using acyl-CoA oxidase"/>
    <property type="evidence" value="ECO:0007669"/>
    <property type="project" value="InterPro"/>
</dbReference>
<evidence type="ECO:0000313" key="33">
    <source>
        <dbReference type="Proteomes" id="UP000694580"/>
    </source>
</evidence>
<evidence type="ECO:0000256" key="27">
    <source>
        <dbReference type="PIRSR" id="PIRSR000168-2"/>
    </source>
</evidence>
<evidence type="ECO:0000256" key="8">
    <source>
        <dbReference type="ARBA" id="ARBA00022832"/>
    </source>
</evidence>
<comment type="catalytic activity">
    <reaction evidence="16">
        <text>(5Z,8Z,11Z,14Z,17Z)-eicosapentaenoyl-CoA + O2 = (2E,5Z,8Z,11Z,14Z,17Z)-eicosahexaenoyl-CoA + H2O2</text>
        <dbReference type="Rhea" id="RHEA:69643"/>
        <dbReference type="ChEBI" id="CHEBI:15379"/>
        <dbReference type="ChEBI" id="CHEBI:16240"/>
        <dbReference type="ChEBI" id="CHEBI:73862"/>
        <dbReference type="ChEBI" id="CHEBI:187901"/>
    </reaction>
    <physiologicalReaction direction="left-to-right" evidence="16">
        <dbReference type="Rhea" id="RHEA:69644"/>
    </physiologicalReaction>
</comment>
<evidence type="ECO:0000259" key="30">
    <source>
        <dbReference type="Pfam" id="PF14749"/>
    </source>
</evidence>
<evidence type="ECO:0000259" key="29">
    <source>
        <dbReference type="Pfam" id="PF02770"/>
    </source>
</evidence>
<evidence type="ECO:0000256" key="1">
    <source>
        <dbReference type="ARBA" id="ARBA00001974"/>
    </source>
</evidence>
<comment type="cofactor">
    <cofactor evidence="1">
        <name>FAD</name>
        <dbReference type="ChEBI" id="CHEBI:57692"/>
    </cofactor>
</comment>
<dbReference type="Gene3D" id="1.20.140.10">
    <property type="entry name" value="Butyryl-CoA Dehydrogenase, subunit A, domain 3"/>
    <property type="match status" value="2"/>
</dbReference>
<comment type="catalytic activity">
    <reaction evidence="12">
        <text>decanoyl-CoA + O2 = (2E)-decenoyl-CoA + H2O2</text>
        <dbReference type="Rhea" id="RHEA:40179"/>
        <dbReference type="ChEBI" id="CHEBI:15379"/>
        <dbReference type="ChEBI" id="CHEBI:16240"/>
        <dbReference type="ChEBI" id="CHEBI:61406"/>
        <dbReference type="ChEBI" id="CHEBI:61430"/>
    </reaction>
    <physiologicalReaction direction="left-to-right" evidence="12">
        <dbReference type="Rhea" id="RHEA:40180"/>
    </physiologicalReaction>
</comment>
<dbReference type="FunFam" id="2.40.110.10:FF:000003">
    <property type="entry name" value="Acyl-coenzyme A oxidase"/>
    <property type="match status" value="1"/>
</dbReference>
<organism evidence="32 33">
    <name type="scientific">Denticeps clupeoides</name>
    <name type="common">denticle herring</name>
    <dbReference type="NCBI Taxonomy" id="299321"/>
    <lineage>
        <taxon>Eukaryota</taxon>
        <taxon>Metazoa</taxon>
        <taxon>Chordata</taxon>
        <taxon>Craniata</taxon>
        <taxon>Vertebrata</taxon>
        <taxon>Euteleostomi</taxon>
        <taxon>Actinopterygii</taxon>
        <taxon>Neopterygii</taxon>
        <taxon>Teleostei</taxon>
        <taxon>Clupei</taxon>
        <taxon>Clupeiformes</taxon>
        <taxon>Denticipitoidei</taxon>
        <taxon>Denticipitidae</taxon>
        <taxon>Denticeps</taxon>
    </lineage>
</organism>
<dbReference type="PIRSF" id="PIRSF000168">
    <property type="entry name" value="Acyl-CoA_oxidase"/>
    <property type="match status" value="1"/>
</dbReference>
<evidence type="ECO:0000256" key="15">
    <source>
        <dbReference type="ARBA" id="ARBA00036399"/>
    </source>
</evidence>
<dbReference type="Pfam" id="PF02770">
    <property type="entry name" value="Acyl-CoA_dh_M"/>
    <property type="match status" value="1"/>
</dbReference>
<feature type="binding site" evidence="27">
    <location>
        <position position="174"/>
    </location>
    <ligand>
        <name>FAD</name>
        <dbReference type="ChEBI" id="CHEBI:57692"/>
    </ligand>
</feature>
<feature type="domain" description="Acyl-CoA oxidase C-terminal" evidence="28">
    <location>
        <begin position="474"/>
        <end position="651"/>
    </location>
</feature>
<feature type="domain" description="Acyl-coenzyme A oxidase N-terminal" evidence="30">
    <location>
        <begin position="16"/>
        <end position="129"/>
    </location>
</feature>
<dbReference type="InterPro" id="IPR036250">
    <property type="entry name" value="AcylCo_DH-like_C"/>
</dbReference>
<dbReference type="PANTHER" id="PTHR10909">
    <property type="entry name" value="ELECTRON TRANSPORT OXIDOREDUCTASE"/>
    <property type="match status" value="1"/>
</dbReference>
<dbReference type="GO" id="GO:0071949">
    <property type="term" value="F:FAD binding"/>
    <property type="evidence" value="ECO:0007669"/>
    <property type="project" value="InterPro"/>
</dbReference>
<comment type="catalytic activity">
    <reaction evidence="23">
        <text>octadecanoyl-CoA + O2 = (2E)-octadecenoyl-CoA + H2O2</text>
        <dbReference type="Rhea" id="RHEA:38971"/>
        <dbReference type="ChEBI" id="CHEBI:15379"/>
        <dbReference type="ChEBI" id="CHEBI:16240"/>
        <dbReference type="ChEBI" id="CHEBI:57394"/>
        <dbReference type="ChEBI" id="CHEBI:71412"/>
    </reaction>
    <physiologicalReaction direction="left-to-right" evidence="23">
        <dbReference type="Rhea" id="RHEA:38972"/>
    </physiologicalReaction>
</comment>
<evidence type="ECO:0000256" key="23">
    <source>
        <dbReference type="ARBA" id="ARBA00048450"/>
    </source>
</evidence>
<evidence type="ECO:0000256" key="17">
    <source>
        <dbReference type="ARBA" id="ARBA00036704"/>
    </source>
</evidence>
<dbReference type="GO" id="GO:0005504">
    <property type="term" value="F:fatty acid binding"/>
    <property type="evidence" value="ECO:0007669"/>
    <property type="project" value="InterPro"/>
</dbReference>
<keyword evidence="6 25" id="KW-0285">Flavoprotein</keyword>
<feature type="active site" description="Proton acceptor" evidence="26">
    <location>
        <position position="417"/>
    </location>
</feature>
<evidence type="ECO:0000256" key="2">
    <source>
        <dbReference type="ARBA" id="ARBA00004275"/>
    </source>
</evidence>
<dbReference type="GO" id="GO:0000038">
    <property type="term" value="P:very long-chain fatty acid metabolic process"/>
    <property type="evidence" value="ECO:0007669"/>
    <property type="project" value="TreeGrafter"/>
</dbReference>
<comment type="catalytic activity">
    <reaction evidence="24">
        <text>tetradecanoyl-CoA + O2 = (2E)-tetradecenoyl-CoA + H2O2</text>
        <dbReference type="Rhea" id="RHEA:40183"/>
        <dbReference type="ChEBI" id="CHEBI:15379"/>
        <dbReference type="ChEBI" id="CHEBI:16240"/>
        <dbReference type="ChEBI" id="CHEBI:57385"/>
        <dbReference type="ChEBI" id="CHEBI:61405"/>
    </reaction>
    <physiologicalReaction direction="left-to-right" evidence="24">
        <dbReference type="Rhea" id="RHEA:40184"/>
    </physiologicalReaction>
</comment>
<dbReference type="SUPFAM" id="SSF47203">
    <property type="entry name" value="Acyl-CoA dehydrogenase C-terminal domain-like"/>
    <property type="match status" value="2"/>
</dbReference>
<evidence type="ECO:0000256" key="4">
    <source>
        <dbReference type="ARBA" id="ARBA00006288"/>
    </source>
</evidence>
<comment type="catalytic activity">
    <reaction evidence="14">
        <text>a 2,3-saturated acyl-CoA + O2 = a (2E)-enoyl-CoA + H2O2</text>
        <dbReference type="Rhea" id="RHEA:38959"/>
        <dbReference type="ChEBI" id="CHEBI:15379"/>
        <dbReference type="ChEBI" id="CHEBI:16240"/>
        <dbReference type="ChEBI" id="CHEBI:58856"/>
        <dbReference type="ChEBI" id="CHEBI:65111"/>
        <dbReference type="EC" id="1.3.3.6"/>
    </reaction>
    <physiologicalReaction direction="left-to-right" evidence="14">
        <dbReference type="Rhea" id="RHEA:38960"/>
    </physiologicalReaction>
</comment>
<dbReference type="InterPro" id="IPR046373">
    <property type="entry name" value="Acyl-CoA_Oxase/DH_mid-dom_sf"/>
</dbReference>
<keyword evidence="11" id="KW-0576">Peroxisome</keyword>
<comment type="catalytic activity">
    <reaction evidence="19">
        <text>dodecanoyl-CoA + O2 = (2E)-dodecenoyl-CoA + H2O2</text>
        <dbReference type="Rhea" id="RHEA:40171"/>
        <dbReference type="ChEBI" id="CHEBI:15379"/>
        <dbReference type="ChEBI" id="CHEBI:16240"/>
        <dbReference type="ChEBI" id="CHEBI:57330"/>
        <dbReference type="ChEBI" id="CHEBI:57375"/>
    </reaction>
    <physiologicalReaction direction="left-to-right" evidence="19">
        <dbReference type="Rhea" id="RHEA:40172"/>
    </physiologicalReaction>
</comment>
<reference evidence="32" key="2">
    <citation type="submission" date="2025-08" db="UniProtKB">
        <authorList>
            <consortium name="Ensembl"/>
        </authorList>
    </citation>
    <scope>IDENTIFICATION</scope>
</reference>
<dbReference type="InterPro" id="IPR012258">
    <property type="entry name" value="Acyl-CoA_oxidase"/>
</dbReference>
<dbReference type="Pfam" id="PF22924">
    <property type="entry name" value="ACOX_C_alpha1"/>
    <property type="match status" value="1"/>
</dbReference>
<comment type="catalytic activity">
    <reaction evidence="21">
        <text>octanoyl-CoA + O2 = (2E)-octenoyl-CoA + H2O2</text>
        <dbReference type="Rhea" id="RHEA:40175"/>
        <dbReference type="ChEBI" id="CHEBI:15379"/>
        <dbReference type="ChEBI" id="CHEBI:16240"/>
        <dbReference type="ChEBI" id="CHEBI:57386"/>
        <dbReference type="ChEBI" id="CHEBI:62242"/>
    </reaction>
    <physiologicalReaction direction="left-to-right" evidence="21">
        <dbReference type="Rhea" id="RHEA:40176"/>
    </physiologicalReaction>
</comment>
<evidence type="ECO:0000256" key="20">
    <source>
        <dbReference type="ARBA" id="ARBA00036893"/>
    </source>
</evidence>
<proteinExistence type="inferred from homology"/>
<keyword evidence="33" id="KW-1185">Reference proteome</keyword>
<dbReference type="GO" id="GO:0003997">
    <property type="term" value="F:acyl-CoA oxidase activity"/>
    <property type="evidence" value="ECO:0007669"/>
    <property type="project" value="UniProtKB-EC"/>
</dbReference>
<dbReference type="CDD" id="cd01150">
    <property type="entry name" value="AXO"/>
    <property type="match status" value="1"/>
</dbReference>
<dbReference type="Gene3D" id="1.10.540.10">
    <property type="entry name" value="Acyl-CoA dehydrogenase/oxidase, N-terminal domain"/>
    <property type="match status" value="1"/>
</dbReference>
<evidence type="ECO:0000256" key="16">
    <source>
        <dbReference type="ARBA" id="ARBA00036444"/>
    </source>
</evidence>
<dbReference type="InterPro" id="IPR029320">
    <property type="entry name" value="Acyl-CoA_ox_N"/>
</dbReference>
<evidence type="ECO:0000256" key="13">
    <source>
        <dbReference type="ARBA" id="ARBA00036338"/>
    </source>
</evidence>
<evidence type="ECO:0000256" key="3">
    <source>
        <dbReference type="ARBA" id="ARBA00004846"/>
    </source>
</evidence>
<evidence type="ECO:0000256" key="5">
    <source>
        <dbReference type="ARBA" id="ARBA00022553"/>
    </source>
</evidence>
<comment type="catalytic activity">
    <reaction evidence="13">
        <text>(6Z,9Z,12Z,15Z,18Z,21Z)-tetracosahexaenoyl-CoA + O2 = (2E,6Z,9Z,12Z,15Z,18Z,21Z)-tetracosaheptaenoyl-CoA + H2O2</text>
        <dbReference type="Rhea" id="RHEA:39119"/>
        <dbReference type="ChEBI" id="CHEBI:15379"/>
        <dbReference type="ChEBI" id="CHEBI:16240"/>
        <dbReference type="ChEBI" id="CHEBI:74086"/>
        <dbReference type="ChEBI" id="CHEBI:76360"/>
    </reaction>
    <physiologicalReaction direction="left-to-right" evidence="13">
        <dbReference type="Rhea" id="RHEA:39120"/>
    </physiologicalReaction>
</comment>
<evidence type="ECO:0000256" key="10">
    <source>
        <dbReference type="ARBA" id="ARBA00023098"/>
    </source>
</evidence>
<dbReference type="Pfam" id="PF14749">
    <property type="entry name" value="Acyl-CoA_ox_N"/>
    <property type="match status" value="1"/>
</dbReference>
<dbReference type="FunFam" id="1.20.140.10:FF:000005">
    <property type="entry name" value="Acyl-coenzyme A oxidase"/>
    <property type="match status" value="1"/>
</dbReference>
<evidence type="ECO:0000256" key="21">
    <source>
        <dbReference type="ARBA" id="ARBA00048334"/>
    </source>
</evidence>
<keyword evidence="8" id="KW-0276">Fatty acid metabolism</keyword>
<comment type="catalytic activity">
    <reaction evidence="18">
        <text>glutaryl-CoA + O2 = (2E)-glutaconyl-CoA + H2O2</text>
        <dbReference type="Rhea" id="RHEA:40315"/>
        <dbReference type="ChEBI" id="CHEBI:15379"/>
        <dbReference type="ChEBI" id="CHEBI:16240"/>
        <dbReference type="ChEBI" id="CHEBI:57353"/>
        <dbReference type="ChEBI" id="CHEBI:57378"/>
    </reaction>
    <physiologicalReaction direction="left-to-right" evidence="18">
        <dbReference type="Rhea" id="RHEA:40316"/>
    </physiologicalReaction>
</comment>
<dbReference type="AlphaFoldDB" id="A0AAY4A6Y0"/>
<gene>
    <name evidence="32" type="primary">ACOX1</name>
</gene>
<evidence type="ECO:0000313" key="32">
    <source>
        <dbReference type="Ensembl" id="ENSDCDP00010004742.1"/>
    </source>
</evidence>
<evidence type="ECO:0000256" key="14">
    <source>
        <dbReference type="ARBA" id="ARBA00036397"/>
    </source>
</evidence>
<reference evidence="32 33" key="1">
    <citation type="submission" date="2020-06" db="EMBL/GenBank/DDBJ databases">
        <authorList>
            <consortium name="Wellcome Sanger Institute Data Sharing"/>
        </authorList>
    </citation>
    <scope>NUCLEOTIDE SEQUENCE [LARGE SCALE GENOMIC DNA]</scope>
</reference>
<feature type="domain" description="Acyl-CoA oxidase C-alpha1" evidence="31">
    <location>
        <begin position="271"/>
        <end position="432"/>
    </location>
</feature>
<keyword evidence="9" id="KW-0560">Oxidoreductase</keyword>